<dbReference type="GO" id="GO:0016491">
    <property type="term" value="F:oxidoreductase activity"/>
    <property type="evidence" value="ECO:0007669"/>
    <property type="project" value="InterPro"/>
</dbReference>
<keyword evidence="3" id="KW-0012">Acyltransferase</keyword>
<dbReference type="Proteomes" id="UP000094622">
    <property type="component" value="Unassembled WGS sequence"/>
</dbReference>
<evidence type="ECO:0000313" key="3">
    <source>
        <dbReference type="EMBL" id="ODN70293.1"/>
    </source>
</evidence>
<dbReference type="EC" id="2.3.1.111" evidence="3"/>
<dbReference type="SUPFAM" id="SSF51735">
    <property type="entry name" value="NAD(P)-binding Rossmann-fold domains"/>
    <property type="match status" value="1"/>
</dbReference>
<dbReference type="SUPFAM" id="SSF50129">
    <property type="entry name" value="GroES-like"/>
    <property type="match status" value="1"/>
</dbReference>
<organism evidence="3 4">
    <name type="scientific">Methylobrevis pamukkalensis</name>
    <dbReference type="NCBI Taxonomy" id="1439726"/>
    <lineage>
        <taxon>Bacteria</taxon>
        <taxon>Pseudomonadati</taxon>
        <taxon>Pseudomonadota</taxon>
        <taxon>Alphaproteobacteria</taxon>
        <taxon>Hyphomicrobiales</taxon>
        <taxon>Pleomorphomonadaceae</taxon>
        <taxon>Methylobrevis</taxon>
    </lineage>
</organism>
<proteinExistence type="predicted"/>
<evidence type="ECO:0000256" key="1">
    <source>
        <dbReference type="SAM" id="MobiDB-lite"/>
    </source>
</evidence>
<dbReference type="Pfam" id="PF08240">
    <property type="entry name" value="ADH_N"/>
    <property type="match status" value="1"/>
</dbReference>
<dbReference type="AlphaFoldDB" id="A0A1E3H1T4"/>
<dbReference type="InterPro" id="IPR051397">
    <property type="entry name" value="Zn-ADH-like_protein"/>
</dbReference>
<dbReference type="InterPro" id="IPR013154">
    <property type="entry name" value="ADH-like_N"/>
</dbReference>
<dbReference type="PANTHER" id="PTHR43677">
    <property type="entry name" value="SHORT-CHAIN DEHYDROGENASE/REDUCTASE"/>
    <property type="match status" value="1"/>
</dbReference>
<protein>
    <submittedName>
        <fullName evidence="3">Mycocerosic acid synthase</fullName>
        <ecNumber evidence="3">2.3.1.111</ecNumber>
    </submittedName>
</protein>
<dbReference type="PANTHER" id="PTHR43677:SF4">
    <property type="entry name" value="QUINONE OXIDOREDUCTASE-LIKE PROTEIN 2"/>
    <property type="match status" value="1"/>
</dbReference>
<dbReference type="EMBL" id="MCRJ01000055">
    <property type="protein sequence ID" value="ODN70293.1"/>
    <property type="molecule type" value="Genomic_DNA"/>
</dbReference>
<comment type="caution">
    <text evidence="3">The sequence shown here is derived from an EMBL/GenBank/DDBJ whole genome shotgun (WGS) entry which is preliminary data.</text>
</comment>
<dbReference type="GO" id="GO:0050111">
    <property type="term" value="F:mycocerosate synthase activity"/>
    <property type="evidence" value="ECO:0007669"/>
    <property type="project" value="UniProtKB-EC"/>
</dbReference>
<gene>
    <name evidence="3" type="primary">mas_1</name>
    <name evidence="3" type="ORF">A6302_02385</name>
</gene>
<reference evidence="3 4" key="1">
    <citation type="submission" date="2016-07" db="EMBL/GenBank/DDBJ databases">
        <title>Draft Genome Sequence of Methylobrevis pamukkalensis PK2.</title>
        <authorList>
            <person name="Vasilenko O.V."/>
            <person name="Doronina N.V."/>
            <person name="Shmareva M.N."/>
            <person name="Tarlachkov S.V."/>
            <person name="Mustakhimov I."/>
            <person name="Trotsenko Y.A."/>
        </authorList>
    </citation>
    <scope>NUCLEOTIDE SEQUENCE [LARGE SCALE GENOMIC DNA]</scope>
    <source>
        <strain evidence="3 4">PK2</strain>
    </source>
</reference>
<dbReference type="InterPro" id="IPR036291">
    <property type="entry name" value="NAD(P)-bd_dom_sf"/>
</dbReference>
<keyword evidence="3" id="KW-0808">Transferase</keyword>
<accession>A0A1E3H1T4</accession>
<evidence type="ECO:0000259" key="2">
    <source>
        <dbReference type="SMART" id="SM00829"/>
    </source>
</evidence>
<feature type="region of interest" description="Disordered" evidence="1">
    <location>
        <begin position="1"/>
        <end position="22"/>
    </location>
</feature>
<dbReference type="Gene3D" id="3.90.180.10">
    <property type="entry name" value="Medium-chain alcohol dehydrogenases, catalytic domain"/>
    <property type="match status" value="1"/>
</dbReference>
<evidence type="ECO:0000313" key="4">
    <source>
        <dbReference type="Proteomes" id="UP000094622"/>
    </source>
</evidence>
<dbReference type="InterPro" id="IPR011032">
    <property type="entry name" value="GroES-like_sf"/>
</dbReference>
<keyword evidence="4" id="KW-1185">Reference proteome</keyword>
<dbReference type="SMART" id="SM00829">
    <property type="entry name" value="PKS_ER"/>
    <property type="match status" value="1"/>
</dbReference>
<feature type="domain" description="Enoyl reductase (ER)" evidence="2">
    <location>
        <begin position="10"/>
        <end position="186"/>
    </location>
</feature>
<dbReference type="Gene3D" id="3.40.50.720">
    <property type="entry name" value="NAD(P)-binding Rossmann-like Domain"/>
    <property type="match status" value="1"/>
</dbReference>
<sequence>MKAVLSRRPGGPDSLEIADLPAPEPGPGEVVVAVKAASLNFFDTLIIRDRYQHRPDRPFSPSGECAGVIAAIGPGVGGLAVGKAVAAHVGWGAAREQVVVPADACVPVPEGVALDIAATVFITYGTTLHALKDRAKLRPGETLCVLGASGGAGQSAVEVGKVMGARVIACASGADKCAFARASGAER</sequence>
<dbReference type="InterPro" id="IPR020843">
    <property type="entry name" value="ER"/>
</dbReference>
<name>A0A1E3H1T4_9HYPH</name>